<dbReference type="STRING" id="1658174.A0A1J9RK53"/>
<keyword evidence="2" id="KW-0812">Transmembrane</keyword>
<dbReference type="InterPro" id="IPR039295">
    <property type="entry name" value="MSB2"/>
</dbReference>
<keyword evidence="2" id="KW-1133">Transmembrane helix</keyword>
<name>A0A1J9RK53_9EURO</name>
<keyword evidence="5" id="KW-1185">Reference proteome</keyword>
<evidence type="ECO:0000313" key="4">
    <source>
        <dbReference type="EMBL" id="OJD27981.1"/>
    </source>
</evidence>
<feature type="compositionally biased region" description="Low complexity" evidence="1">
    <location>
        <begin position="245"/>
        <end position="256"/>
    </location>
</feature>
<dbReference type="PANTHER" id="PTHR35778:SF1">
    <property type="entry name" value="SIGNALING MUCIN HKR1-RELATED"/>
    <property type="match status" value="1"/>
</dbReference>
<feature type="region of interest" description="Disordered" evidence="1">
    <location>
        <begin position="142"/>
        <end position="261"/>
    </location>
</feature>
<dbReference type="GO" id="GO:0005034">
    <property type="term" value="F:osmosensor activity"/>
    <property type="evidence" value="ECO:0007669"/>
    <property type="project" value="InterPro"/>
</dbReference>
<feature type="compositionally biased region" description="Low complexity" evidence="1">
    <location>
        <begin position="223"/>
        <end position="238"/>
    </location>
</feature>
<feature type="region of interest" description="Disordered" evidence="1">
    <location>
        <begin position="670"/>
        <end position="704"/>
    </location>
</feature>
<feature type="chain" id="PRO_5013244590" evidence="3">
    <location>
        <begin position="22"/>
        <end position="717"/>
    </location>
</feature>
<feature type="compositionally biased region" description="Polar residues" evidence="1">
    <location>
        <begin position="313"/>
        <end position="339"/>
    </location>
</feature>
<dbReference type="GO" id="GO:0005886">
    <property type="term" value="C:plasma membrane"/>
    <property type="evidence" value="ECO:0007669"/>
    <property type="project" value="InterPro"/>
</dbReference>
<sequence>MRATTYSILAAFFSLAPLCKAANAGAQGRPKYYFPREANRDYGFAAPAEKRAPQVDPGTTVVIVPVTVYVGPDGERYTLGGHTSTATVDATMPKASANPEDEDPEDSPSSPLLGGIGLGLPNLFAPPSASISGTEGVSFDKGGVTDLPAQTPSPSLFSSSSKKGLLDGFPTLEIPGLNTPTPPLGGTGRITTTDSVTATQTASETESEPTDGPILTLPPLFPTPSSSSSSDSATESASGIRSDLTDLTPLPSSSSSGRPPFNLPTLNLPSISIPPIFTPMPSPSASMPITSAPGNTTDGGITIPPFPTLTVLPPSSTDPIPSQNSSSTYVIPTPSTTPSGVFPNPTDRPTGWVPPKNSTTVTPTTTFSPIQTMPPPPPSSKEPEKPISTDSLTSMIIPTSIIFQPTPVPPNPLETNKPTSLPRIISPDSGIPGAPANSRLIQIGFNSSLSYEFVVLNKDSNAQIFKYAPLGVRFGLQIPSERVTMHSIQPYDILSKNAYTTALALMYIPKNSVSELSVSIHNPNSLIYQNPDLSTAKLMSLIDPSIPLIPGGGPIGQENNPGSGGSGGSGGSIGRPGGGKGGSEGGDDETEGPGGSGGSSSVKAASVGIGLGVVGGAALYGAAMFFVARRYRKRRKLHRRTSSLTSGMGEIGIVGAAGGDTRPIATDALMSGGRSDGYTSPTPYAARDNQSTSSGSGSGRNQMISAPVMAENSLGWN</sequence>
<dbReference type="GO" id="GO:0009986">
    <property type="term" value="C:cell surface"/>
    <property type="evidence" value="ECO:0007669"/>
    <property type="project" value="TreeGrafter"/>
</dbReference>
<proteinExistence type="predicted"/>
<dbReference type="EMBL" id="LGTZ01000044">
    <property type="protein sequence ID" value="OJD27981.1"/>
    <property type="molecule type" value="Genomic_DNA"/>
</dbReference>
<feature type="region of interest" description="Disordered" evidence="1">
    <location>
        <begin position="550"/>
        <end position="602"/>
    </location>
</feature>
<feature type="compositionally biased region" description="Low complexity" evidence="1">
    <location>
        <begin position="189"/>
        <end position="204"/>
    </location>
</feature>
<feature type="region of interest" description="Disordered" evidence="1">
    <location>
        <begin position="93"/>
        <end position="115"/>
    </location>
</feature>
<gene>
    <name evidence="4" type="ORF">ACJ73_00614</name>
</gene>
<feature type="transmembrane region" description="Helical" evidence="2">
    <location>
        <begin position="607"/>
        <end position="628"/>
    </location>
</feature>
<evidence type="ECO:0000256" key="3">
    <source>
        <dbReference type="SAM" id="SignalP"/>
    </source>
</evidence>
<dbReference type="GO" id="GO:0001402">
    <property type="term" value="P:signal transduction involved in filamentous growth"/>
    <property type="evidence" value="ECO:0007669"/>
    <property type="project" value="TreeGrafter"/>
</dbReference>
<evidence type="ECO:0000256" key="2">
    <source>
        <dbReference type="SAM" id="Phobius"/>
    </source>
</evidence>
<dbReference type="GO" id="GO:0031505">
    <property type="term" value="P:fungal-type cell wall organization"/>
    <property type="evidence" value="ECO:0007669"/>
    <property type="project" value="TreeGrafter"/>
</dbReference>
<feature type="region of interest" description="Disordered" evidence="1">
    <location>
        <begin position="313"/>
        <end position="387"/>
    </location>
</feature>
<keyword evidence="3" id="KW-0732">Signal</keyword>
<dbReference type="GO" id="GO:0005576">
    <property type="term" value="C:extracellular region"/>
    <property type="evidence" value="ECO:0007669"/>
    <property type="project" value="TreeGrafter"/>
</dbReference>
<dbReference type="GO" id="GO:0007232">
    <property type="term" value="P:osmosensory signaling pathway via Sho1 osmosensor"/>
    <property type="evidence" value="ECO:0007669"/>
    <property type="project" value="InterPro"/>
</dbReference>
<dbReference type="VEuPathDB" id="FungiDB:ACJ73_00614"/>
<evidence type="ECO:0000256" key="1">
    <source>
        <dbReference type="SAM" id="MobiDB-lite"/>
    </source>
</evidence>
<dbReference type="PANTHER" id="PTHR35778">
    <property type="entry name" value="SIGNALING MUCIN HKR1-RELATED"/>
    <property type="match status" value="1"/>
</dbReference>
<dbReference type="AlphaFoldDB" id="A0A1J9RK53"/>
<feature type="signal peptide" evidence="3">
    <location>
        <begin position="1"/>
        <end position="21"/>
    </location>
</feature>
<dbReference type="GO" id="GO:0006972">
    <property type="term" value="P:hyperosmotic response"/>
    <property type="evidence" value="ECO:0007669"/>
    <property type="project" value="TreeGrafter"/>
</dbReference>
<accession>A0A1J9RK53</accession>
<evidence type="ECO:0000313" key="5">
    <source>
        <dbReference type="Proteomes" id="UP000242791"/>
    </source>
</evidence>
<feature type="compositionally biased region" description="Gly residues" evidence="1">
    <location>
        <begin position="562"/>
        <end position="584"/>
    </location>
</feature>
<comment type="caution">
    <text evidence="4">The sequence shown here is derived from an EMBL/GenBank/DDBJ whole genome shotgun (WGS) entry which is preliminary data.</text>
</comment>
<reference evidence="4 5" key="1">
    <citation type="submission" date="2015-08" db="EMBL/GenBank/DDBJ databases">
        <title>Emmonsia species relationships and genome sequence.</title>
        <authorList>
            <person name="Cuomo C.A."/>
            <person name="Schwartz I.S."/>
            <person name="Kenyon C."/>
            <person name="De Hoog G.S."/>
            <person name="Govender N.P."/>
            <person name="Botha A."/>
            <person name="Moreno L."/>
            <person name="De Vries M."/>
            <person name="Munoz J.F."/>
            <person name="Stielow J.B."/>
        </authorList>
    </citation>
    <scope>NUCLEOTIDE SEQUENCE [LARGE SCALE GENOMIC DNA]</scope>
    <source>
        <strain evidence="4 5">EI222</strain>
    </source>
</reference>
<protein>
    <submittedName>
        <fullName evidence="4">Uncharacterized protein</fullName>
    </submittedName>
</protein>
<dbReference type="GO" id="GO:0030427">
    <property type="term" value="C:site of polarized growth"/>
    <property type="evidence" value="ECO:0007669"/>
    <property type="project" value="TreeGrafter"/>
</dbReference>
<organism evidence="4 5">
    <name type="scientific">Blastomyces percursus</name>
    <dbReference type="NCBI Taxonomy" id="1658174"/>
    <lineage>
        <taxon>Eukaryota</taxon>
        <taxon>Fungi</taxon>
        <taxon>Dikarya</taxon>
        <taxon>Ascomycota</taxon>
        <taxon>Pezizomycotina</taxon>
        <taxon>Eurotiomycetes</taxon>
        <taxon>Eurotiomycetidae</taxon>
        <taxon>Onygenales</taxon>
        <taxon>Ajellomycetaceae</taxon>
        <taxon>Blastomyces</taxon>
    </lineage>
</organism>
<dbReference type="OrthoDB" id="3366093at2759"/>
<feature type="compositionally biased region" description="Polar residues" evidence="1">
    <location>
        <begin position="677"/>
        <end position="704"/>
    </location>
</feature>
<dbReference type="Proteomes" id="UP000242791">
    <property type="component" value="Unassembled WGS sequence"/>
</dbReference>
<keyword evidence="2" id="KW-0472">Membrane</keyword>
<feature type="compositionally biased region" description="Low complexity" evidence="1">
    <location>
        <begin position="152"/>
        <end position="179"/>
    </location>
</feature>
<dbReference type="GO" id="GO:0030010">
    <property type="term" value="P:establishment of cell polarity"/>
    <property type="evidence" value="ECO:0007669"/>
    <property type="project" value="TreeGrafter"/>
</dbReference>